<feature type="compositionally biased region" description="Polar residues" evidence="1">
    <location>
        <begin position="286"/>
        <end position="311"/>
    </location>
</feature>
<name>A0A4Y7TC36_COPMI</name>
<feature type="transmembrane region" description="Helical" evidence="2">
    <location>
        <begin position="200"/>
        <end position="226"/>
    </location>
</feature>
<protein>
    <recommendedName>
        <fullName evidence="5">Transmembrane protein</fullName>
    </recommendedName>
</protein>
<accession>A0A4Y7TC36</accession>
<comment type="caution">
    <text evidence="3">The sequence shown here is derived from an EMBL/GenBank/DDBJ whole genome shotgun (WGS) entry which is preliminary data.</text>
</comment>
<dbReference type="OrthoDB" id="3341077at2759"/>
<dbReference type="EMBL" id="QPFP01000018">
    <property type="protein sequence ID" value="TEB31733.1"/>
    <property type="molecule type" value="Genomic_DNA"/>
</dbReference>
<reference evidence="3 4" key="1">
    <citation type="journal article" date="2019" name="Nat. Ecol. Evol.">
        <title>Megaphylogeny resolves global patterns of mushroom evolution.</title>
        <authorList>
            <person name="Varga T."/>
            <person name="Krizsan K."/>
            <person name="Foldi C."/>
            <person name="Dima B."/>
            <person name="Sanchez-Garcia M."/>
            <person name="Sanchez-Ramirez S."/>
            <person name="Szollosi G.J."/>
            <person name="Szarkandi J.G."/>
            <person name="Papp V."/>
            <person name="Albert L."/>
            <person name="Andreopoulos W."/>
            <person name="Angelini C."/>
            <person name="Antonin V."/>
            <person name="Barry K.W."/>
            <person name="Bougher N.L."/>
            <person name="Buchanan P."/>
            <person name="Buyck B."/>
            <person name="Bense V."/>
            <person name="Catcheside P."/>
            <person name="Chovatia M."/>
            <person name="Cooper J."/>
            <person name="Damon W."/>
            <person name="Desjardin D."/>
            <person name="Finy P."/>
            <person name="Geml J."/>
            <person name="Haridas S."/>
            <person name="Hughes K."/>
            <person name="Justo A."/>
            <person name="Karasinski D."/>
            <person name="Kautmanova I."/>
            <person name="Kiss B."/>
            <person name="Kocsube S."/>
            <person name="Kotiranta H."/>
            <person name="LaButti K.M."/>
            <person name="Lechner B.E."/>
            <person name="Liimatainen K."/>
            <person name="Lipzen A."/>
            <person name="Lukacs Z."/>
            <person name="Mihaltcheva S."/>
            <person name="Morgado L.N."/>
            <person name="Niskanen T."/>
            <person name="Noordeloos M.E."/>
            <person name="Ohm R.A."/>
            <person name="Ortiz-Santana B."/>
            <person name="Ovrebo C."/>
            <person name="Racz N."/>
            <person name="Riley R."/>
            <person name="Savchenko A."/>
            <person name="Shiryaev A."/>
            <person name="Soop K."/>
            <person name="Spirin V."/>
            <person name="Szebenyi C."/>
            <person name="Tomsovsky M."/>
            <person name="Tulloss R.E."/>
            <person name="Uehling J."/>
            <person name="Grigoriev I.V."/>
            <person name="Vagvolgyi C."/>
            <person name="Papp T."/>
            <person name="Martin F.M."/>
            <person name="Miettinen O."/>
            <person name="Hibbett D.S."/>
            <person name="Nagy L.G."/>
        </authorList>
    </citation>
    <scope>NUCLEOTIDE SEQUENCE [LARGE SCALE GENOMIC DNA]</scope>
    <source>
        <strain evidence="3 4">FP101781</strain>
    </source>
</reference>
<dbReference type="AlphaFoldDB" id="A0A4Y7TC36"/>
<feature type="transmembrane region" description="Helical" evidence="2">
    <location>
        <begin position="45"/>
        <end position="70"/>
    </location>
</feature>
<keyword evidence="2" id="KW-0812">Transmembrane</keyword>
<organism evidence="3 4">
    <name type="scientific">Coprinellus micaceus</name>
    <name type="common">Glistening ink-cap mushroom</name>
    <name type="synonym">Coprinus micaceus</name>
    <dbReference type="NCBI Taxonomy" id="71717"/>
    <lineage>
        <taxon>Eukaryota</taxon>
        <taxon>Fungi</taxon>
        <taxon>Dikarya</taxon>
        <taxon>Basidiomycota</taxon>
        <taxon>Agaricomycotina</taxon>
        <taxon>Agaricomycetes</taxon>
        <taxon>Agaricomycetidae</taxon>
        <taxon>Agaricales</taxon>
        <taxon>Agaricineae</taxon>
        <taxon>Psathyrellaceae</taxon>
        <taxon>Coprinellus</taxon>
    </lineage>
</organism>
<dbReference type="Proteomes" id="UP000298030">
    <property type="component" value="Unassembled WGS sequence"/>
</dbReference>
<evidence type="ECO:0000313" key="4">
    <source>
        <dbReference type="Proteomes" id="UP000298030"/>
    </source>
</evidence>
<feature type="transmembrane region" description="Helical" evidence="2">
    <location>
        <begin position="116"/>
        <end position="138"/>
    </location>
</feature>
<gene>
    <name evidence="3" type="ORF">FA13DRAFT_1791475</name>
</gene>
<evidence type="ECO:0000256" key="2">
    <source>
        <dbReference type="SAM" id="Phobius"/>
    </source>
</evidence>
<evidence type="ECO:0000256" key="1">
    <source>
        <dbReference type="SAM" id="MobiDB-lite"/>
    </source>
</evidence>
<feature type="transmembrane region" description="Helical" evidence="2">
    <location>
        <begin position="232"/>
        <end position="253"/>
    </location>
</feature>
<keyword evidence="4" id="KW-1185">Reference proteome</keyword>
<feature type="transmembrane region" description="Helical" evidence="2">
    <location>
        <begin position="12"/>
        <end position="33"/>
    </location>
</feature>
<feature type="transmembrane region" description="Helical" evidence="2">
    <location>
        <begin position="90"/>
        <end position="109"/>
    </location>
</feature>
<evidence type="ECO:0000313" key="3">
    <source>
        <dbReference type="EMBL" id="TEB31733.1"/>
    </source>
</evidence>
<sequence>MATASKYADGAFLGTVLSHLFLGLYITIFVLYMHLKRVRKSSLVLVDYGIIALFLCTVLTIVLDTVQQFWAVRRGSDSAPWLAKVNSTTSSLSITLDFLSQIILIYRCWNVWDRVIWVVFPPGVLALASWVCGLTVTIDLSTVSDSYRHMAKGWWMPLGVTSMGLSLAVNALVSGLMVSRIWHVYKRTSSCTTTNIVKSPLAWIVSALLESAVALFVAQLIYMVLYQLGHPAFAIVAGPVTIIYGLNCTAIMVRVAMNRSHDTLGAVTPTLHTMAFAPRRADAENSEVSSSTVRGEANWDTQTNSIGGQKV</sequence>
<keyword evidence="2" id="KW-1133">Transmembrane helix</keyword>
<feature type="transmembrane region" description="Helical" evidence="2">
    <location>
        <begin position="158"/>
        <end position="179"/>
    </location>
</feature>
<keyword evidence="2" id="KW-0472">Membrane</keyword>
<proteinExistence type="predicted"/>
<evidence type="ECO:0008006" key="5">
    <source>
        <dbReference type="Google" id="ProtNLM"/>
    </source>
</evidence>
<feature type="region of interest" description="Disordered" evidence="1">
    <location>
        <begin position="282"/>
        <end position="311"/>
    </location>
</feature>